<evidence type="ECO:0000259" key="2">
    <source>
        <dbReference type="Pfam" id="PF05057"/>
    </source>
</evidence>
<comment type="caution">
    <text evidence="3">The sequence shown here is derived from an EMBL/GenBank/DDBJ whole genome shotgun (WGS) entry which is preliminary data.</text>
</comment>
<feature type="signal peptide" evidence="1">
    <location>
        <begin position="1"/>
        <end position="28"/>
    </location>
</feature>
<evidence type="ECO:0000256" key="1">
    <source>
        <dbReference type="SAM" id="SignalP"/>
    </source>
</evidence>
<accession>A0A9K3M643</accession>
<name>A0A9K3M643_9STRA</name>
<dbReference type="InterPro" id="IPR007751">
    <property type="entry name" value="DUF676_lipase-like"/>
</dbReference>
<keyword evidence="4" id="KW-1185">Reference proteome</keyword>
<protein>
    <submittedName>
        <fullName evidence="3">Dienelactone hydrolase family protein</fullName>
    </submittedName>
</protein>
<gene>
    <name evidence="3" type="ORF">IV203_013363</name>
</gene>
<organism evidence="3 4">
    <name type="scientific">Nitzschia inconspicua</name>
    <dbReference type="NCBI Taxonomy" id="303405"/>
    <lineage>
        <taxon>Eukaryota</taxon>
        <taxon>Sar</taxon>
        <taxon>Stramenopiles</taxon>
        <taxon>Ochrophyta</taxon>
        <taxon>Bacillariophyta</taxon>
        <taxon>Bacillariophyceae</taxon>
        <taxon>Bacillariophycidae</taxon>
        <taxon>Bacillariales</taxon>
        <taxon>Bacillariaceae</taxon>
        <taxon>Nitzschia</taxon>
    </lineage>
</organism>
<feature type="chain" id="PRO_5039918851" evidence="1">
    <location>
        <begin position="29"/>
        <end position="425"/>
    </location>
</feature>
<dbReference type="OrthoDB" id="568099at2759"/>
<feature type="domain" description="DUF676" evidence="2">
    <location>
        <begin position="167"/>
        <end position="248"/>
    </location>
</feature>
<evidence type="ECO:0000313" key="3">
    <source>
        <dbReference type="EMBL" id="KAG7374268.1"/>
    </source>
</evidence>
<dbReference type="AlphaFoldDB" id="A0A9K3M643"/>
<dbReference type="Proteomes" id="UP000693970">
    <property type="component" value="Unassembled WGS sequence"/>
</dbReference>
<keyword evidence="3" id="KW-0378">Hydrolase</keyword>
<proteinExistence type="predicted"/>
<keyword evidence="1" id="KW-0732">Signal</keyword>
<sequence length="425" mass="46124">MTPTRRVFFGMAGLVTFLFSIPNTSVNAFSTPVIPSPVSSTVSTTDPKTASTPTNPTVAYKTVPLPLTGFGINAPLAVWYPVSGTDSDSSLQPQAAAASEVAPPSTPVKYDYQISVRRIGELLARWDFIPGFVTRKFTFERINNYSDDKNTNIHFVDGKHVPLPTTAKVVVLTHGFLGSRFDLSHIAEDLAARGFVCVAPEYPESLEASYPRLEGLDRKVVNDRLLRWITDNVKEPKSFASIGHSMGAGTALDIGDDSWDRVLMGIGRAPDLPGKEIDVTAKFPMRQVGGRLLFISSVNDGAVKWGGGIRVPDDYTMLSESQIFAASPSNDASSNGRLSMILPDRAALVFDRSNAPNHISFLSENVNEAMISFLAPLLPVAQAFDIPVLDFDKYVISRDSVQTAEVLKPLIAEFLLSADKEGVDL</sequence>
<dbReference type="EMBL" id="JAGRRH010000001">
    <property type="protein sequence ID" value="KAG7374268.1"/>
    <property type="molecule type" value="Genomic_DNA"/>
</dbReference>
<evidence type="ECO:0000313" key="4">
    <source>
        <dbReference type="Proteomes" id="UP000693970"/>
    </source>
</evidence>
<dbReference type="GO" id="GO:0016787">
    <property type="term" value="F:hydrolase activity"/>
    <property type="evidence" value="ECO:0007669"/>
    <property type="project" value="UniProtKB-KW"/>
</dbReference>
<dbReference type="Pfam" id="PF05057">
    <property type="entry name" value="DUF676"/>
    <property type="match status" value="1"/>
</dbReference>
<reference evidence="3" key="1">
    <citation type="journal article" date="2021" name="Sci. Rep.">
        <title>Diploid genomic architecture of Nitzschia inconspicua, an elite biomass production diatom.</title>
        <authorList>
            <person name="Oliver A."/>
            <person name="Podell S."/>
            <person name="Pinowska A."/>
            <person name="Traller J.C."/>
            <person name="Smith S.R."/>
            <person name="McClure R."/>
            <person name="Beliaev A."/>
            <person name="Bohutskyi P."/>
            <person name="Hill E.A."/>
            <person name="Rabines A."/>
            <person name="Zheng H."/>
            <person name="Allen L.Z."/>
            <person name="Kuo A."/>
            <person name="Grigoriev I.V."/>
            <person name="Allen A.E."/>
            <person name="Hazlebeck D."/>
            <person name="Allen E.E."/>
        </authorList>
    </citation>
    <scope>NUCLEOTIDE SEQUENCE</scope>
    <source>
        <strain evidence="3">Hildebrandi</strain>
    </source>
</reference>
<reference evidence="3" key="2">
    <citation type="submission" date="2021-04" db="EMBL/GenBank/DDBJ databases">
        <authorList>
            <person name="Podell S."/>
        </authorList>
    </citation>
    <scope>NUCLEOTIDE SEQUENCE</scope>
    <source>
        <strain evidence="3">Hildebrandi</strain>
    </source>
</reference>